<dbReference type="InterPro" id="IPR003439">
    <property type="entry name" value="ABC_transporter-like_ATP-bd"/>
</dbReference>
<dbReference type="PANTHER" id="PTHR42764">
    <property type="entry name" value="PHOSPHONATES UTILIZATION ATP-BINDING PROTEIN PHNK-RELATED"/>
    <property type="match status" value="1"/>
</dbReference>
<keyword evidence="2 4" id="KW-0067">ATP-binding</keyword>
<dbReference type="InterPro" id="IPR003593">
    <property type="entry name" value="AAA+_ATPase"/>
</dbReference>
<dbReference type="NCBIfam" id="TIGR03269">
    <property type="entry name" value="met_CoM_red_A2"/>
    <property type="match status" value="1"/>
</dbReference>
<name>A0A7G9Z7N4_9EURY</name>
<evidence type="ECO:0000256" key="1">
    <source>
        <dbReference type="ARBA" id="ARBA00022741"/>
    </source>
</evidence>
<evidence type="ECO:0000313" key="4">
    <source>
        <dbReference type="EMBL" id="QNO56268.1"/>
    </source>
</evidence>
<reference evidence="4" key="1">
    <citation type="submission" date="2020-06" db="EMBL/GenBank/DDBJ databases">
        <title>Unique genomic features of the anaerobic methanotrophic archaea.</title>
        <authorList>
            <person name="Chadwick G.L."/>
            <person name="Skennerton C.T."/>
            <person name="Laso-Perez R."/>
            <person name="Leu A.O."/>
            <person name="Speth D.R."/>
            <person name="Yu H."/>
            <person name="Morgan-Lang C."/>
            <person name="Hatzenpichler R."/>
            <person name="Goudeau D."/>
            <person name="Malmstrom R."/>
            <person name="Brazelton W.J."/>
            <person name="Woyke T."/>
            <person name="Hallam S.J."/>
            <person name="Tyson G.W."/>
            <person name="Wegener G."/>
            <person name="Boetius A."/>
            <person name="Orphan V."/>
        </authorList>
    </citation>
    <scope>NUCLEOTIDE SEQUENCE</scope>
</reference>
<evidence type="ECO:0000256" key="2">
    <source>
        <dbReference type="ARBA" id="ARBA00022840"/>
    </source>
</evidence>
<dbReference type="GO" id="GO:0005524">
    <property type="term" value="F:ATP binding"/>
    <property type="evidence" value="ECO:0007669"/>
    <property type="project" value="UniProtKB-KW"/>
</dbReference>
<dbReference type="PROSITE" id="PS00211">
    <property type="entry name" value="ABC_TRANSPORTER_1"/>
    <property type="match status" value="2"/>
</dbReference>
<gene>
    <name evidence="4" type="primary">btuD_2</name>
    <name evidence="4" type="ORF">INNEFFPN_00027</name>
</gene>
<dbReference type="InterPro" id="IPR027417">
    <property type="entry name" value="P-loop_NTPase"/>
</dbReference>
<dbReference type="EMBL" id="MT631651">
    <property type="protein sequence ID" value="QNO56268.1"/>
    <property type="molecule type" value="Genomic_DNA"/>
</dbReference>
<dbReference type="InterPro" id="IPR017871">
    <property type="entry name" value="ABC_transporter-like_CS"/>
</dbReference>
<dbReference type="GO" id="GO:0016887">
    <property type="term" value="F:ATP hydrolysis activity"/>
    <property type="evidence" value="ECO:0007669"/>
    <property type="project" value="InterPro"/>
</dbReference>
<evidence type="ECO:0000259" key="3">
    <source>
        <dbReference type="PROSITE" id="PS50893"/>
    </source>
</evidence>
<dbReference type="Pfam" id="PF00005">
    <property type="entry name" value="ABC_tran"/>
    <property type="match status" value="2"/>
</dbReference>
<organism evidence="4">
    <name type="scientific">Candidatus Methanophaga sp. ANME-1 ERB7</name>
    <dbReference type="NCBI Taxonomy" id="2759913"/>
    <lineage>
        <taxon>Archaea</taxon>
        <taxon>Methanobacteriati</taxon>
        <taxon>Methanobacteriota</taxon>
        <taxon>Stenosarchaea group</taxon>
        <taxon>Methanomicrobia</taxon>
        <taxon>Candidatus Methanophagales</taxon>
        <taxon>Candidatus Methanophagaceae</taxon>
        <taxon>Candidatus Methanophaga</taxon>
    </lineage>
</organism>
<dbReference type="SMART" id="SM00382">
    <property type="entry name" value="AAA"/>
    <property type="match status" value="2"/>
</dbReference>
<dbReference type="InterPro" id="IPR017669">
    <property type="entry name" value="Me_Coenz_M_Rdtase_A2"/>
</dbReference>
<protein>
    <submittedName>
        <fullName evidence="4">Vitamin B12 import ATP-binding protein BtuD</fullName>
    </submittedName>
</protein>
<dbReference type="PROSITE" id="PS50893">
    <property type="entry name" value="ABC_TRANSPORTER_2"/>
    <property type="match status" value="2"/>
</dbReference>
<proteinExistence type="predicted"/>
<dbReference type="Gene3D" id="3.40.50.300">
    <property type="entry name" value="P-loop containing nucleotide triphosphate hydrolases"/>
    <property type="match status" value="2"/>
</dbReference>
<feature type="domain" description="ABC transporter" evidence="3">
    <location>
        <begin position="287"/>
        <end position="532"/>
    </location>
</feature>
<keyword evidence="1" id="KW-0547">Nucleotide-binding</keyword>
<dbReference type="GO" id="GO:0019700">
    <property type="term" value="P:organic phosphonate catabolic process"/>
    <property type="evidence" value="ECO:0007669"/>
    <property type="project" value="TreeGrafter"/>
</dbReference>
<accession>A0A7G9Z7N4</accession>
<sequence length="533" mass="59894">MGEEKEVFIKVRGVNKQFEGKTVLKDVNLDIKEMEPLGLLGKSGAGKSVLLRMLRGTEEYAPDSGEIIFRLAYCPSCTWIEGPSRVGDKCPKCGAEFEFKEVNFWQDTSMKRTLKSAIAIMLQRSFALYSDEGVIWNVLEALERARYPKSKRMKKAYEILESVKMLHRVNMPDTRDLSGGEKQRMVLARQLALAPILLLADEPTGTLDHETAKVVHRALIETTRGGTTFLVTSHWPYVIRELTEETVWFDKGEIVEYGPTDEVVTHFEAQVGEIERNDYKKFGDPMIRIENLKKYYLSASRGVVKAVDDVSFEINENEIFGVVGHSGAGKTSLMRIVSHLDPGSGGSAWVRVGDRWYEASKEDAGTFIDHGVIVGGTTEWKSHFVGVLHQEYSLIPKLTTWDNLTRGIGLDMPEDLAKMKVNFMLKGVGFEEEEIAEILPKTHDELSVGEKQRILIAQLLMKEPNIAVLDEPTGTMDPVTKKYVGETIIKARENLGTTFVIVTHDLDFAEKVCDRVAKMENGKIIEIEDLRSG</sequence>
<dbReference type="AlphaFoldDB" id="A0A7G9Z7N4"/>
<dbReference type="PANTHER" id="PTHR42764:SF2">
    <property type="entry name" value="ABC TRANSPORTER, ATP-BINDING PROTEIN"/>
    <property type="match status" value="1"/>
</dbReference>
<dbReference type="SUPFAM" id="SSF52540">
    <property type="entry name" value="P-loop containing nucleoside triphosphate hydrolases"/>
    <property type="match status" value="2"/>
</dbReference>
<feature type="domain" description="ABC transporter" evidence="3">
    <location>
        <begin position="9"/>
        <end position="276"/>
    </location>
</feature>